<dbReference type="PANTHER" id="PTHR22731:SF3">
    <property type="entry name" value="RIBONUCLEASES P_MRP PROTEIN SUBUNIT POP1"/>
    <property type="match status" value="1"/>
</dbReference>
<feature type="domain" description="Pop1 N-terminal" evidence="5">
    <location>
        <begin position="124"/>
        <end position="206"/>
    </location>
</feature>
<evidence type="ECO:0000259" key="5">
    <source>
        <dbReference type="Pfam" id="PF06978"/>
    </source>
</evidence>
<accession>A0AAV5AN01</accession>
<dbReference type="Pfam" id="PF22770">
    <property type="entry name" value="POP1_C"/>
    <property type="match status" value="1"/>
</dbReference>
<dbReference type="GO" id="GO:0001682">
    <property type="term" value="P:tRNA 5'-leader removal"/>
    <property type="evidence" value="ECO:0007669"/>
    <property type="project" value="InterPro"/>
</dbReference>
<comment type="subcellular location">
    <subcellularLocation>
        <location evidence="1">Nucleus</location>
    </subcellularLocation>
</comment>
<dbReference type="GO" id="GO:0000172">
    <property type="term" value="C:ribonuclease MRP complex"/>
    <property type="evidence" value="ECO:0007669"/>
    <property type="project" value="InterPro"/>
</dbReference>
<comment type="caution">
    <text evidence="8">The sequence shown here is derived from an EMBL/GenBank/DDBJ whole genome shotgun (WGS) entry which is preliminary data.</text>
</comment>
<dbReference type="GO" id="GO:0005655">
    <property type="term" value="C:nucleolar ribonuclease P complex"/>
    <property type="evidence" value="ECO:0007669"/>
    <property type="project" value="InterPro"/>
</dbReference>
<feature type="region of interest" description="Disordered" evidence="4">
    <location>
        <begin position="1"/>
        <end position="35"/>
    </location>
</feature>
<dbReference type="PANTHER" id="PTHR22731">
    <property type="entry name" value="RIBONUCLEASES P/MRP PROTEIN SUBUNIT POP1"/>
    <property type="match status" value="1"/>
</dbReference>
<feature type="domain" description="POPLD" evidence="6">
    <location>
        <begin position="539"/>
        <end position="630"/>
    </location>
</feature>
<dbReference type="InterPro" id="IPR012590">
    <property type="entry name" value="POPLD_dom"/>
</dbReference>
<evidence type="ECO:0000259" key="7">
    <source>
        <dbReference type="Pfam" id="PF22770"/>
    </source>
</evidence>
<gene>
    <name evidence="8" type="ORF">Clacol_007552</name>
</gene>
<dbReference type="Pfam" id="PF08170">
    <property type="entry name" value="POPLD"/>
    <property type="match status" value="1"/>
</dbReference>
<evidence type="ECO:0000313" key="8">
    <source>
        <dbReference type="EMBL" id="GJJ13300.1"/>
    </source>
</evidence>
<protein>
    <submittedName>
        <fullName evidence="8">Uncharacterized protein</fullName>
    </submittedName>
</protein>
<keyword evidence="9" id="KW-1185">Reference proteome</keyword>
<reference evidence="8" key="1">
    <citation type="submission" date="2021-10" db="EMBL/GenBank/DDBJ databases">
        <title>De novo Genome Assembly of Clathrus columnatus (Basidiomycota, Fungi) Using Illumina and Nanopore Sequence Data.</title>
        <authorList>
            <person name="Ogiso-Tanaka E."/>
            <person name="Itagaki H."/>
            <person name="Hosoya T."/>
            <person name="Hosaka K."/>
        </authorList>
    </citation>
    <scope>NUCLEOTIDE SEQUENCE</scope>
    <source>
        <strain evidence="8">MO-923</strain>
    </source>
</reference>
<keyword evidence="3" id="KW-0539">Nucleus</keyword>
<dbReference type="InterPro" id="IPR009723">
    <property type="entry name" value="Pop1_N"/>
</dbReference>
<feature type="compositionally biased region" description="Polar residues" evidence="4">
    <location>
        <begin position="23"/>
        <end position="34"/>
    </location>
</feature>
<dbReference type="AlphaFoldDB" id="A0AAV5AN01"/>
<feature type="compositionally biased region" description="Basic and acidic residues" evidence="4">
    <location>
        <begin position="1"/>
        <end position="10"/>
    </location>
</feature>
<proteinExistence type="predicted"/>
<dbReference type="Pfam" id="PF06978">
    <property type="entry name" value="POP1_N"/>
    <property type="match status" value="1"/>
</dbReference>
<evidence type="ECO:0000256" key="4">
    <source>
        <dbReference type="SAM" id="MobiDB-lite"/>
    </source>
</evidence>
<evidence type="ECO:0000256" key="3">
    <source>
        <dbReference type="ARBA" id="ARBA00023242"/>
    </source>
</evidence>
<dbReference type="InterPro" id="IPR039182">
    <property type="entry name" value="Pop1"/>
</dbReference>
<sequence>MAPKRPHEDVGGGSSKERKKQRITQARTIDTQPGQGFGVVANTSSGLPSAIDIEKFTEARSFEISAMQSARESVEGNATQRVWQTLPRSLRRRAASHDVRRVPVRLREKARTEMDTVKRKVLNKRLSKAGMSKAISKTQQYLNRQRDKTWLETHIWHAKRMHMKNLWGYRLAETPTEKSYRPSHRSSVHSSILHDASYFGTISISGNQPVLERLLNGCCDCQGSSPGAVRYSLGSRAQDTHLYKWRSYPFDLIAPITIIWKPFSIKNEDDLNLSNTEKTKVNNKKNVSKKGKEKEVLLSLPTDPSTKRTLWIRVHPSAWKEVWDTLKEASSYTVNEIRKEQEKDAEQNSTTIQEESIDLVDLRSSVNCFEIMGPRSSQVLKGVLSAIDQEEREIFHQFWSQLRDVQTPAAVPRGMVIGFKVNDPRLGFPPKNAKAAILKDNAMPSTSQPVVFSVAPSVSLAQSELWGEVERHGGPLRPRFRKKDLDDRRRQNLVPGTHLWPQKQDDRIPLLLMQRSICSQSSNTIPARSSPVDSMHIHGWSLFFPAHWSMAFFTSLTHTGTRVGGLRERRTQVFESGLPDFPFDYPCTIAYEQEAALSAQAEKEAWERKPPAKRVEWGSVDTRSPWRADWEVVLGFSSQLDPDPASVSDPDLLRTQREPERTQHGRMWLLRGVDVRELVHSIAHTLDPGSALLDELNRYRNKRSLASLALTGGVLLEGALVPVKLTICGCGAPNDLAAIYDIDPDEADKIRRLLSGKQAGDIYGDTDQKLSELTAENNRIIGYVTTGNYSLSRGQGLAIGTISLSRFITIVLKEKQHHVNSYPFLVKIKDRNSLNCRVATIQILSS</sequence>
<evidence type="ECO:0000259" key="6">
    <source>
        <dbReference type="Pfam" id="PF08170"/>
    </source>
</evidence>
<name>A0AAV5AN01_9AGAM</name>
<organism evidence="8 9">
    <name type="scientific">Clathrus columnatus</name>
    <dbReference type="NCBI Taxonomy" id="1419009"/>
    <lineage>
        <taxon>Eukaryota</taxon>
        <taxon>Fungi</taxon>
        <taxon>Dikarya</taxon>
        <taxon>Basidiomycota</taxon>
        <taxon>Agaricomycotina</taxon>
        <taxon>Agaricomycetes</taxon>
        <taxon>Phallomycetidae</taxon>
        <taxon>Phallales</taxon>
        <taxon>Clathraceae</taxon>
        <taxon>Clathrus</taxon>
    </lineage>
</organism>
<dbReference type="SUPFAM" id="SSF103025">
    <property type="entry name" value="Folate-binding domain"/>
    <property type="match status" value="1"/>
</dbReference>
<dbReference type="InterPro" id="IPR055079">
    <property type="entry name" value="POP1_C"/>
</dbReference>
<evidence type="ECO:0000313" key="9">
    <source>
        <dbReference type="Proteomes" id="UP001050691"/>
    </source>
</evidence>
<keyword evidence="2" id="KW-0819">tRNA processing</keyword>
<dbReference type="EMBL" id="BPWL01000008">
    <property type="protein sequence ID" value="GJJ13300.1"/>
    <property type="molecule type" value="Genomic_DNA"/>
</dbReference>
<dbReference type="Proteomes" id="UP001050691">
    <property type="component" value="Unassembled WGS sequence"/>
</dbReference>
<evidence type="ECO:0000256" key="1">
    <source>
        <dbReference type="ARBA" id="ARBA00004123"/>
    </source>
</evidence>
<feature type="domain" description="POP1 C-terminal" evidence="7">
    <location>
        <begin position="773"/>
        <end position="844"/>
    </location>
</feature>
<evidence type="ECO:0000256" key="2">
    <source>
        <dbReference type="ARBA" id="ARBA00022694"/>
    </source>
</evidence>